<protein>
    <submittedName>
        <fullName evidence="1">Unannotated protein</fullName>
    </submittedName>
</protein>
<evidence type="ECO:0000313" key="1">
    <source>
        <dbReference type="EMBL" id="CAB4837643.1"/>
    </source>
</evidence>
<accession>A0A6J7AY98</accession>
<reference evidence="1" key="1">
    <citation type="submission" date="2020-05" db="EMBL/GenBank/DDBJ databases">
        <authorList>
            <person name="Chiriac C."/>
            <person name="Salcher M."/>
            <person name="Ghai R."/>
            <person name="Kavagutti S V."/>
        </authorList>
    </citation>
    <scope>NUCLEOTIDE SEQUENCE</scope>
</reference>
<name>A0A6J7AY98_9ZZZZ</name>
<dbReference type="AlphaFoldDB" id="A0A6J7AY98"/>
<organism evidence="1">
    <name type="scientific">freshwater metagenome</name>
    <dbReference type="NCBI Taxonomy" id="449393"/>
    <lineage>
        <taxon>unclassified sequences</taxon>
        <taxon>metagenomes</taxon>
        <taxon>ecological metagenomes</taxon>
    </lineage>
</organism>
<dbReference type="EMBL" id="CAFAHD010000068">
    <property type="protein sequence ID" value="CAB4837643.1"/>
    <property type="molecule type" value="Genomic_DNA"/>
</dbReference>
<sequence length="62" mass="6352">MAISLTADSSTENSAYASSTINRPLTAFVAEANVSRSENEVAVPLGLLGVVINVNPGFNSAI</sequence>
<gene>
    <name evidence="1" type="ORF">UFOPK3227_00665</name>
</gene>
<proteinExistence type="predicted"/>